<evidence type="ECO:0000313" key="2">
    <source>
        <dbReference type="EMBL" id="KAJ0959794.1"/>
    </source>
</evidence>
<protein>
    <submittedName>
        <fullName evidence="2">Uncharacterized protein</fullName>
    </submittedName>
</protein>
<keyword evidence="3" id="KW-1185">Reference proteome</keyword>
<reference evidence="2 3" key="1">
    <citation type="journal article" date="2022" name="Hortic Res">
        <title>The genome of Dioscorea zingiberensis sheds light on the biosynthesis, origin and evolution of the medicinally important diosgenin saponins.</title>
        <authorList>
            <person name="Li Y."/>
            <person name="Tan C."/>
            <person name="Li Z."/>
            <person name="Guo J."/>
            <person name="Li S."/>
            <person name="Chen X."/>
            <person name="Wang C."/>
            <person name="Dai X."/>
            <person name="Yang H."/>
            <person name="Song W."/>
            <person name="Hou L."/>
            <person name="Xu J."/>
            <person name="Tong Z."/>
            <person name="Xu A."/>
            <person name="Yuan X."/>
            <person name="Wang W."/>
            <person name="Yang Q."/>
            <person name="Chen L."/>
            <person name="Sun Z."/>
            <person name="Wang K."/>
            <person name="Pan B."/>
            <person name="Chen J."/>
            <person name="Bao Y."/>
            <person name="Liu F."/>
            <person name="Qi X."/>
            <person name="Gang D.R."/>
            <person name="Wen J."/>
            <person name="Li J."/>
        </authorList>
    </citation>
    <scope>NUCLEOTIDE SEQUENCE [LARGE SCALE GENOMIC DNA]</scope>
    <source>
        <strain evidence="2">Dzin_1.0</strain>
    </source>
</reference>
<dbReference type="EMBL" id="JAGGNH010000162">
    <property type="protein sequence ID" value="KAJ0959794.1"/>
    <property type="molecule type" value="Genomic_DNA"/>
</dbReference>
<gene>
    <name evidence="2" type="ORF">J5N97_000522</name>
</gene>
<organism evidence="2 3">
    <name type="scientific">Dioscorea zingiberensis</name>
    <dbReference type="NCBI Taxonomy" id="325984"/>
    <lineage>
        <taxon>Eukaryota</taxon>
        <taxon>Viridiplantae</taxon>
        <taxon>Streptophyta</taxon>
        <taxon>Embryophyta</taxon>
        <taxon>Tracheophyta</taxon>
        <taxon>Spermatophyta</taxon>
        <taxon>Magnoliopsida</taxon>
        <taxon>Liliopsida</taxon>
        <taxon>Dioscoreales</taxon>
        <taxon>Dioscoreaceae</taxon>
        <taxon>Dioscorea</taxon>
    </lineage>
</organism>
<dbReference type="Proteomes" id="UP001085076">
    <property type="component" value="Unassembled WGS sequence"/>
</dbReference>
<proteinExistence type="predicted"/>
<evidence type="ECO:0000313" key="3">
    <source>
        <dbReference type="Proteomes" id="UP001085076"/>
    </source>
</evidence>
<comment type="caution">
    <text evidence="2">The sequence shown here is derived from an EMBL/GenBank/DDBJ whole genome shotgun (WGS) entry which is preliminary data.</text>
</comment>
<feature type="region of interest" description="Disordered" evidence="1">
    <location>
        <begin position="77"/>
        <end position="96"/>
    </location>
</feature>
<evidence type="ECO:0000256" key="1">
    <source>
        <dbReference type="SAM" id="MobiDB-lite"/>
    </source>
</evidence>
<dbReference type="AlphaFoldDB" id="A0A9D5H1L7"/>
<sequence>MTTPAVGFSTTARRASEQDKLDGAEKLYQSAVALLVQDFGELKQKLVDLNRRMMGSNTIAALGRAYQTLKNLIIRNEGRMTGHEAQNTNQEPEQHH</sequence>
<accession>A0A9D5H1L7</accession>
<name>A0A9D5H1L7_9LILI</name>
<feature type="compositionally biased region" description="Polar residues" evidence="1">
    <location>
        <begin position="84"/>
        <end position="96"/>
    </location>
</feature>